<dbReference type="EMBL" id="CP011390">
    <property type="protein sequence ID" value="ANE51420.1"/>
    <property type="molecule type" value="Genomic_DNA"/>
</dbReference>
<sequence length="337" mass="38286">MLTFNNGDAQVLRRFRVIIWMPLLVFLFSCSSSKDIVVNVSSTPGLSREMGQSFWTTNPIDVDSSTATYARQLGLETYIVTQFLHRPWEQQYQKWKQGKADSASFAIILQRFMKEPIFTGSLPPLDNESRFFFGRRKNGEYVIVADENNNNSFLDDTLRSIEPAIGKIKNNHPAATASVYITNLKAYDNNGIFSFSTRLELQPSVTAIDTSRPRNVDFYLNILSSETYTGSFRNKGKTYKVATRNCGFPVYNNRPEFELLKFANGNEDSAFLKRWNTRPEYRVGDTVAFGKKAFLIKDASSLNTSVTLRPLRISSRKVRAKQIDPRMAAIAANAEQK</sequence>
<reference evidence="2" key="1">
    <citation type="submission" date="2015-01" db="EMBL/GenBank/DDBJ databases">
        <title>Flavisolibacter sp./LCS9/ whole genome sequencing.</title>
        <authorList>
            <person name="Kim M.K."/>
            <person name="Srinivasan S."/>
            <person name="Lee J.-J."/>
        </authorList>
    </citation>
    <scope>NUCLEOTIDE SEQUENCE [LARGE SCALE GENOMIC DNA]</scope>
    <source>
        <strain evidence="2">LCS9</strain>
    </source>
</reference>
<dbReference type="STRING" id="1492898.SY85_13805"/>
<accession>A0A172TWK9</accession>
<reference evidence="1 2" key="2">
    <citation type="journal article" date="2016" name="Int. J. Syst. Evol. Microbiol.">
        <title>Flavisolibacter tropicus sp. nov., isolated from tropical soil.</title>
        <authorList>
            <person name="Lee J.J."/>
            <person name="Kang M.S."/>
            <person name="Kim G.S."/>
            <person name="Lee C.S."/>
            <person name="Lim S."/>
            <person name="Lee J."/>
            <person name="Roh S.H."/>
            <person name="Kang H."/>
            <person name="Ha J.M."/>
            <person name="Bae S."/>
            <person name="Jung H.Y."/>
            <person name="Kim M.K."/>
        </authorList>
    </citation>
    <scope>NUCLEOTIDE SEQUENCE [LARGE SCALE GENOMIC DNA]</scope>
    <source>
        <strain evidence="1 2">LCS9</strain>
    </source>
</reference>
<dbReference type="RefSeq" id="WP_066405427.1">
    <property type="nucleotide sequence ID" value="NZ_CP011390.1"/>
</dbReference>
<evidence type="ECO:0000313" key="1">
    <source>
        <dbReference type="EMBL" id="ANE51420.1"/>
    </source>
</evidence>
<name>A0A172TWK9_9BACT</name>
<protein>
    <submittedName>
        <fullName evidence="1">Uncharacterized protein</fullName>
    </submittedName>
</protein>
<organism evidence="1 2">
    <name type="scientific">Flavisolibacter tropicus</name>
    <dbReference type="NCBI Taxonomy" id="1492898"/>
    <lineage>
        <taxon>Bacteria</taxon>
        <taxon>Pseudomonadati</taxon>
        <taxon>Bacteroidota</taxon>
        <taxon>Chitinophagia</taxon>
        <taxon>Chitinophagales</taxon>
        <taxon>Chitinophagaceae</taxon>
        <taxon>Flavisolibacter</taxon>
    </lineage>
</organism>
<dbReference type="Proteomes" id="UP000077177">
    <property type="component" value="Chromosome"/>
</dbReference>
<evidence type="ECO:0000313" key="2">
    <source>
        <dbReference type="Proteomes" id="UP000077177"/>
    </source>
</evidence>
<gene>
    <name evidence="1" type="ORF">SY85_13805</name>
</gene>
<dbReference type="KEGG" id="fla:SY85_13805"/>
<keyword evidence="2" id="KW-1185">Reference proteome</keyword>
<dbReference type="AlphaFoldDB" id="A0A172TWK9"/>
<proteinExistence type="predicted"/>